<comment type="caution">
    <text evidence="1">The sequence shown here is derived from an EMBL/GenBank/DDBJ whole genome shotgun (WGS) entry which is preliminary data.</text>
</comment>
<organism evidence="1 2">
    <name type="scientific">Pleurotus cornucopiae</name>
    <name type="common">Cornucopia mushroom</name>
    <dbReference type="NCBI Taxonomy" id="5321"/>
    <lineage>
        <taxon>Eukaryota</taxon>
        <taxon>Fungi</taxon>
        <taxon>Dikarya</taxon>
        <taxon>Basidiomycota</taxon>
        <taxon>Agaricomycotina</taxon>
        <taxon>Agaricomycetes</taxon>
        <taxon>Agaricomycetidae</taxon>
        <taxon>Agaricales</taxon>
        <taxon>Pleurotineae</taxon>
        <taxon>Pleurotaceae</taxon>
        <taxon>Pleurotus</taxon>
    </lineage>
</organism>
<reference evidence="1 2" key="1">
    <citation type="journal article" date="2021" name="Appl. Environ. Microbiol.">
        <title>Genetic linkage and physical mapping for an oyster mushroom Pleurotus cornucopiae and QTL analysis for the trait cap color.</title>
        <authorList>
            <person name="Zhang Y."/>
            <person name="Gao W."/>
            <person name="Sonnenberg A."/>
            <person name="Chen Q."/>
            <person name="Zhang J."/>
            <person name="Huang C."/>
        </authorList>
    </citation>
    <scope>NUCLEOTIDE SEQUENCE [LARGE SCALE GENOMIC DNA]</scope>
    <source>
        <strain evidence="1">CCMSSC00406</strain>
    </source>
</reference>
<proteinExistence type="predicted"/>
<accession>A0ACB7J965</accession>
<name>A0ACB7J965_PLECO</name>
<sequence>MRRTFATEATAIASLSPEQREWLDEQEAHAAVLYRDIPLNTEFKRKPNSWAPAKDFEASAAESEWLQPDDGSSSMISIPSHVEGSEARDRVDWRQRAPSRIRQVVAEAKDGKKKRFTRRHEPPKVDVTVGEPFYDQIQNYQTRFLELLNMEEDEDEAVLQKRLSTWSLDRLKEAGYCLTELSAYWMKANQFGRPVASFTLGPGIMLPEHRFETGTQVLVSRIDPLTETPMKGSVVGKYDRMLHISFQDSFDLSQGSWRLDVGRSNIIFERMRTAISHFNHDVRAQESMEPAVDREYILQGTYLRDILLRTFGDEEGVDEHDALQEADDVSYVTRSVLDHSPTEGAEGAFKDDMRIRSWAKRYSKENPVVIEGDPVIEGLNDTQRRAMAMMIGQRASLVQGPPGTGKTKTIIETAKLLKMHFEVPHPLLVCTYTNVAVDNLVEGLAATGLTPLRVGFGGKVKASLIQHTLDYKLDIHPLKPKLDKLVQDGDALTEELRSLVNRTQEFKDKHAGKSLNQREHTMLTRMQEALLTMEARANVLRAKKYAIHQEMLRDVLRQADVVCTTCVSSACVALKVMDFPVVFLDEASMSTEPAALIPLMKGSRHVALIGDHKQLPPVITSRDAQAKGLGISLFERLTKEGVVPSIMLDTQYRMHPGISRFPSAEFYNLLLRDGTVDDGGNVFPRLHPPNSQHFVQGPGSENRPPVIFLDHTGSESQKDRSRVNVNEAHIVCSVVEDLLLNNPELKGSDIGVIAPYVAQTSLLTRFFNSNEKYRERFKDVLGDHRAMQLPSIEIKTVDGFEGREKEVIIFSTVRNNSGGHIGFLADRRRLNVGLTRAKRGLFVVGSISTLKTGKVSGGEGGHGVLRVGKGAESWRRYAQYLAEEGLVVRLDGDTLTRMLNGHPSPQSRKALDRVRVHKL</sequence>
<evidence type="ECO:0000313" key="2">
    <source>
        <dbReference type="Proteomes" id="UP000824881"/>
    </source>
</evidence>
<gene>
    <name evidence="1" type="ORF">CCMSSC00406_0008430</name>
</gene>
<evidence type="ECO:0000313" key="1">
    <source>
        <dbReference type="EMBL" id="KAG9226730.1"/>
    </source>
</evidence>
<protein>
    <submittedName>
        <fullName evidence="1">Uncharacterized protein</fullName>
    </submittedName>
</protein>
<dbReference type="EMBL" id="WQMT02000002">
    <property type="protein sequence ID" value="KAG9226730.1"/>
    <property type="molecule type" value="Genomic_DNA"/>
</dbReference>
<keyword evidence="2" id="KW-1185">Reference proteome</keyword>
<dbReference type="Proteomes" id="UP000824881">
    <property type="component" value="Unassembled WGS sequence"/>
</dbReference>